<reference evidence="9" key="2">
    <citation type="submission" date="2019-07" db="EMBL/GenBank/DDBJ databases">
        <authorList>
            <person name="Whitman W."/>
            <person name="Huntemann M."/>
            <person name="Clum A."/>
            <person name="Pillay M."/>
            <person name="Palaniappan K."/>
            <person name="Varghese N."/>
            <person name="Mikhailova N."/>
            <person name="Stamatis D."/>
            <person name="Reddy T."/>
            <person name="Daum C."/>
            <person name="Shapiro N."/>
            <person name="Ivanova N."/>
            <person name="Kyrpides N."/>
            <person name="Woyke T."/>
        </authorList>
    </citation>
    <scope>NUCLEOTIDE SEQUENCE</scope>
    <source>
        <strain evidence="9">CGMCC 1.10685</strain>
    </source>
</reference>
<dbReference type="EMBL" id="CP046904">
    <property type="protein sequence ID" value="QGZ37933.1"/>
    <property type="molecule type" value="Genomic_DNA"/>
</dbReference>
<dbReference type="InterPro" id="IPR000182">
    <property type="entry name" value="GNAT_dom"/>
</dbReference>
<dbReference type="GO" id="GO:0046872">
    <property type="term" value="F:metal ion binding"/>
    <property type="evidence" value="ECO:0007669"/>
    <property type="project" value="InterPro"/>
</dbReference>
<dbReference type="Gene3D" id="3.30.1490.20">
    <property type="entry name" value="ATP-grasp fold, A domain"/>
    <property type="match status" value="1"/>
</dbReference>
<dbReference type="InterPro" id="IPR043938">
    <property type="entry name" value="Ligase_CoA_dom"/>
</dbReference>
<dbReference type="SUPFAM" id="SSF51735">
    <property type="entry name" value="NAD(P)-binding Rossmann-fold domains"/>
    <property type="match status" value="1"/>
</dbReference>
<dbReference type="PROSITE" id="PS50975">
    <property type="entry name" value="ATP_GRASP"/>
    <property type="match status" value="1"/>
</dbReference>
<evidence type="ECO:0000259" key="7">
    <source>
        <dbReference type="PROSITE" id="PS51186"/>
    </source>
</evidence>
<evidence type="ECO:0000256" key="5">
    <source>
        <dbReference type="PROSITE-ProRule" id="PRU00409"/>
    </source>
</evidence>
<name>A0A562PQP8_9BURK</name>
<evidence type="ECO:0000313" key="9">
    <source>
        <dbReference type="EMBL" id="TWI46771.1"/>
    </source>
</evidence>
<protein>
    <submittedName>
        <fullName evidence="8 9">Acetyltransferase</fullName>
    </submittedName>
</protein>
<dbReference type="FunFam" id="3.30.1490.20:FF:000020">
    <property type="entry name" value="Protein lysine acetyltransferase"/>
    <property type="match status" value="1"/>
</dbReference>
<dbReference type="InterPro" id="IPR003781">
    <property type="entry name" value="CoA-bd"/>
</dbReference>
<proteinExistence type="inferred from homology"/>
<dbReference type="RefSeq" id="WP_145876495.1">
    <property type="nucleotide sequence ID" value="NZ_CP046904.1"/>
</dbReference>
<dbReference type="SUPFAM" id="SSF56059">
    <property type="entry name" value="Glutathione synthetase ATP-binding domain-like"/>
    <property type="match status" value="1"/>
</dbReference>
<dbReference type="Gene3D" id="3.30.470.20">
    <property type="entry name" value="ATP-grasp fold, B domain"/>
    <property type="match status" value="1"/>
</dbReference>
<keyword evidence="3 5" id="KW-0067">ATP-binding</keyword>
<evidence type="ECO:0000313" key="8">
    <source>
        <dbReference type="EMBL" id="QGZ37933.1"/>
    </source>
</evidence>
<feature type="domain" description="ATP-grasp" evidence="6">
    <location>
        <begin position="495"/>
        <end position="531"/>
    </location>
</feature>
<gene>
    <name evidence="8" type="ORF">GO485_01955</name>
    <name evidence="9" type="ORF">IP92_03134</name>
</gene>
<dbReference type="GO" id="GO:0043758">
    <property type="term" value="F:acetate-CoA ligase (ADP-forming) activity"/>
    <property type="evidence" value="ECO:0007669"/>
    <property type="project" value="InterPro"/>
</dbReference>
<evidence type="ECO:0000256" key="4">
    <source>
        <dbReference type="ARBA" id="ARBA00060888"/>
    </source>
</evidence>
<dbReference type="Gene3D" id="3.40.630.30">
    <property type="match status" value="1"/>
</dbReference>
<accession>A0A562PQP8</accession>
<reference evidence="8 11" key="3">
    <citation type="submission" date="2019-12" db="EMBL/GenBank/DDBJ databases">
        <title>Draft Genome Sequences of Six Type Strains of the Genus Massilia.</title>
        <authorList>
            <person name="Miess H."/>
            <person name="Frediansyah A."/>
            <person name="Goeker M."/>
            <person name="Gross H."/>
        </authorList>
    </citation>
    <scope>NUCLEOTIDE SEQUENCE [LARGE SCALE GENOMIC DNA]</scope>
    <source>
        <strain evidence="8 11">DSM 26639</strain>
    </source>
</reference>
<evidence type="ECO:0000256" key="3">
    <source>
        <dbReference type="ARBA" id="ARBA00022840"/>
    </source>
</evidence>
<dbReference type="GO" id="GO:0016747">
    <property type="term" value="F:acyltransferase activity, transferring groups other than amino-acyl groups"/>
    <property type="evidence" value="ECO:0007669"/>
    <property type="project" value="InterPro"/>
</dbReference>
<dbReference type="Gene3D" id="3.40.50.261">
    <property type="entry name" value="Succinyl-CoA synthetase domains"/>
    <property type="match status" value="2"/>
</dbReference>
<dbReference type="Pfam" id="PF13302">
    <property type="entry name" value="Acetyltransf_3"/>
    <property type="match status" value="1"/>
</dbReference>
<dbReference type="EMBL" id="VLKW01000005">
    <property type="protein sequence ID" value="TWI46771.1"/>
    <property type="molecule type" value="Genomic_DNA"/>
</dbReference>
<evidence type="ECO:0000259" key="6">
    <source>
        <dbReference type="PROSITE" id="PS50975"/>
    </source>
</evidence>
<dbReference type="SMART" id="SM00881">
    <property type="entry name" value="CoA_binding"/>
    <property type="match status" value="1"/>
</dbReference>
<dbReference type="Pfam" id="PF19045">
    <property type="entry name" value="Ligase_CoA_2"/>
    <property type="match status" value="1"/>
</dbReference>
<dbReference type="InterPro" id="IPR013815">
    <property type="entry name" value="ATP_grasp_subdomain_1"/>
</dbReference>
<organism evidence="9 10">
    <name type="scientific">Pseudoduganella flava</name>
    <dbReference type="NCBI Taxonomy" id="871742"/>
    <lineage>
        <taxon>Bacteria</taxon>
        <taxon>Pseudomonadati</taxon>
        <taxon>Pseudomonadota</taxon>
        <taxon>Betaproteobacteria</taxon>
        <taxon>Burkholderiales</taxon>
        <taxon>Oxalobacteraceae</taxon>
        <taxon>Telluria group</taxon>
        <taxon>Pseudoduganella</taxon>
    </lineage>
</organism>
<comment type="similarity">
    <text evidence="4">In the N-terminal section; belongs to the acetate CoA ligase alpha subunit family.</text>
</comment>
<dbReference type="InterPro" id="IPR011761">
    <property type="entry name" value="ATP-grasp"/>
</dbReference>
<dbReference type="InterPro" id="IPR051538">
    <property type="entry name" value="Acyl-CoA_Synth/Transferase"/>
</dbReference>
<evidence type="ECO:0000313" key="11">
    <source>
        <dbReference type="Proteomes" id="UP000437862"/>
    </source>
</evidence>
<dbReference type="InterPro" id="IPR036291">
    <property type="entry name" value="NAD(P)-bd_dom_sf"/>
</dbReference>
<dbReference type="AlphaFoldDB" id="A0A562PQP8"/>
<dbReference type="Pfam" id="PF13380">
    <property type="entry name" value="CoA_binding_2"/>
    <property type="match status" value="1"/>
</dbReference>
<dbReference type="InterPro" id="IPR016181">
    <property type="entry name" value="Acyl_CoA_acyltransferase"/>
</dbReference>
<dbReference type="Gene3D" id="3.40.50.720">
    <property type="entry name" value="NAD(P)-binding Rossmann-like Domain"/>
    <property type="match status" value="1"/>
</dbReference>
<evidence type="ECO:0000313" key="10">
    <source>
        <dbReference type="Proteomes" id="UP000315112"/>
    </source>
</evidence>
<evidence type="ECO:0000256" key="2">
    <source>
        <dbReference type="ARBA" id="ARBA00022741"/>
    </source>
</evidence>
<dbReference type="GO" id="GO:0005524">
    <property type="term" value="F:ATP binding"/>
    <property type="evidence" value="ECO:0007669"/>
    <property type="project" value="UniProtKB-UniRule"/>
</dbReference>
<dbReference type="PROSITE" id="PS51186">
    <property type="entry name" value="GNAT"/>
    <property type="match status" value="1"/>
</dbReference>
<dbReference type="InterPro" id="IPR032875">
    <property type="entry name" value="Succ_CoA_lig_flav_dom"/>
</dbReference>
<dbReference type="InterPro" id="IPR016102">
    <property type="entry name" value="Succinyl-CoA_synth-like"/>
</dbReference>
<dbReference type="SUPFAM" id="SSF52210">
    <property type="entry name" value="Succinyl-CoA synthetase domains"/>
    <property type="match status" value="2"/>
</dbReference>
<keyword evidence="1" id="KW-0436">Ligase</keyword>
<feature type="domain" description="N-acetyltransferase" evidence="7">
    <location>
        <begin position="735"/>
        <end position="891"/>
    </location>
</feature>
<dbReference type="Proteomes" id="UP000437862">
    <property type="component" value="Chromosome"/>
</dbReference>
<sequence>MTIRNLQHLFAPQSVAVIGASDRPGSVGATVYRNVLDGGFGGRIFAVNPGHDMVAGRPAYADVAALPEAPELAVICTPAATVPGLIDALGRRGTKAAIVLSAGLGAAGPGGKPLRQAMLDAARPHLLRILGPNCLGLLVPGIGLNASFAPVGAAPGRLAFVSQSGALVTAVLDWAHARRIGFSTFVSVGDGSDIDIGDLLDWLAADPNTDAILLYVESVRKARKFMSAARSAARGKPTLIVKAGRAEQAAKAAFSHTGALAGADLVYDAAIRRAGMLRVYRTEDLFDACAMLAHSRPLRGPRLAIVTNGGGLGVMATDALVAGGGQLAELSGATIGRLSAVLPATWSNANPVDIIGDAPPERYRQALEVLLDAAEVDAVVLLHAPTAIVPSADVAREVLPLLRSANRPVLTSWVGGDSVAGARALCLEAGVPVFDTPEGAVEGFLQLWQYRRNQDALMQVPAPLAPATVDRRRARTAVDALLAAGTLRVPEADSKDILAAYGIPVARTAVVANDEEALAAAVSIGYPVAVKLLSPDVVHKSDVGGVVLDVDHPDALLAALRDIRQRLAAARPDAHITGYTVQQMVRRPRAVELIVGITTDPVFGPVVLFGQGGVAVEVTADQAIGLPPLNRVLARELIGRTRVAKLLAGYRDRPAADFEALCDALVRIGQVAADLPELAELDINPLLADSDGVIALDARMRLAPVPAGTGALDRLAILPYPAGLERSVPWNGGSVTIRPVRPEDGAAHQAFFAALTPEDVHFRLFAALRELSPAQLARFTQIDYAREMALIATRPGPDGRAETLGVARVVADPDNVRGEFAVTIRSDLKGRGLGHLLLGALVDYCRASGLAEIVGTALPDNVRMIGLARAAGFAVERSGDVMALRYTLRPEAAA</sequence>
<dbReference type="PANTHER" id="PTHR43334">
    <property type="entry name" value="ACETATE--COA LIGASE [ADP-FORMING]"/>
    <property type="match status" value="1"/>
</dbReference>
<reference evidence="9 10" key="1">
    <citation type="journal article" date="2015" name="Stand. Genomic Sci.">
        <title>Genomic Encyclopedia of Bacterial and Archaeal Type Strains, Phase III: the genomes of soil and plant-associated and newly described type strains.</title>
        <authorList>
            <person name="Whitman W.B."/>
            <person name="Woyke T."/>
            <person name="Klenk H.P."/>
            <person name="Zhou Y."/>
            <person name="Lilburn T.G."/>
            <person name="Beck B.J."/>
            <person name="De Vos P."/>
            <person name="Vandamme P."/>
            <person name="Eisen J.A."/>
            <person name="Garrity G."/>
            <person name="Hugenholtz P."/>
            <person name="Kyrpides N.C."/>
        </authorList>
    </citation>
    <scope>NUCLEOTIDE SEQUENCE [LARGE SCALE GENOMIC DNA]</scope>
    <source>
        <strain evidence="9 10">CGMCC 1.10685</strain>
    </source>
</reference>
<evidence type="ECO:0000256" key="1">
    <source>
        <dbReference type="ARBA" id="ARBA00022598"/>
    </source>
</evidence>
<keyword evidence="9" id="KW-0808">Transferase</keyword>
<dbReference type="Pfam" id="PF13607">
    <property type="entry name" value="Succ_CoA_lig"/>
    <property type="match status" value="1"/>
</dbReference>
<dbReference type="OrthoDB" id="9807426at2"/>
<dbReference type="Proteomes" id="UP000315112">
    <property type="component" value="Unassembled WGS sequence"/>
</dbReference>
<keyword evidence="11" id="KW-1185">Reference proteome</keyword>
<dbReference type="Pfam" id="PF13549">
    <property type="entry name" value="ATP-grasp_5"/>
    <property type="match status" value="1"/>
</dbReference>
<dbReference type="SUPFAM" id="SSF55729">
    <property type="entry name" value="Acyl-CoA N-acyltransferases (Nat)"/>
    <property type="match status" value="1"/>
</dbReference>
<keyword evidence="2 5" id="KW-0547">Nucleotide-binding</keyword>
<dbReference type="PANTHER" id="PTHR43334:SF1">
    <property type="entry name" value="3-HYDROXYPROPIONATE--COA LIGASE [ADP-FORMING]"/>
    <property type="match status" value="1"/>
</dbReference>